<evidence type="ECO:0000256" key="1">
    <source>
        <dbReference type="ARBA" id="ARBA00001946"/>
    </source>
</evidence>
<evidence type="ECO:0000256" key="6">
    <source>
        <dbReference type="ARBA" id="ARBA00023235"/>
    </source>
</evidence>
<dbReference type="InterPro" id="IPR005845">
    <property type="entry name" value="A-D-PHexomutase_a/b/a-II"/>
</dbReference>
<evidence type="ECO:0000256" key="5">
    <source>
        <dbReference type="ARBA" id="ARBA00022842"/>
    </source>
</evidence>
<evidence type="ECO:0000259" key="10">
    <source>
        <dbReference type="Pfam" id="PF02880"/>
    </source>
</evidence>
<dbReference type="Gene3D" id="3.40.120.10">
    <property type="entry name" value="Alpha-D-Glucose-1,6-Bisphosphate, subunit A, domain 3"/>
    <property type="match status" value="3"/>
</dbReference>
<dbReference type="SUPFAM" id="SSF55957">
    <property type="entry name" value="Phosphoglucomutase, C-terminal domain"/>
    <property type="match status" value="1"/>
</dbReference>
<name>A0ABV1SM64_9RHOB</name>
<gene>
    <name evidence="11" type="ORF">VSX56_19785</name>
</gene>
<reference evidence="11 12" key="1">
    <citation type="submission" date="2024-06" db="EMBL/GenBank/DDBJ databases">
        <title>Thioclava kandeliae sp. nov. from a rhizosphere soil sample of Kandelia candel in a mangrove.</title>
        <authorList>
            <person name="Mu T."/>
        </authorList>
    </citation>
    <scope>NUCLEOTIDE SEQUENCE [LARGE SCALE GENOMIC DNA]</scope>
    <source>
        <strain evidence="11 12">CPCC 100088</strain>
    </source>
</reference>
<keyword evidence="5 7" id="KW-0460">Magnesium</keyword>
<evidence type="ECO:0000256" key="2">
    <source>
        <dbReference type="ARBA" id="ARBA00010231"/>
    </source>
</evidence>
<evidence type="ECO:0000313" key="12">
    <source>
        <dbReference type="Proteomes" id="UP001438953"/>
    </source>
</evidence>
<dbReference type="Pfam" id="PF02879">
    <property type="entry name" value="PGM_PMM_II"/>
    <property type="match status" value="1"/>
</dbReference>
<dbReference type="InterPro" id="IPR016055">
    <property type="entry name" value="A-D-PHexomutase_a/b/a-I/II/III"/>
</dbReference>
<feature type="domain" description="Alpha-D-phosphohexomutase alpha/beta/alpha" evidence="10">
    <location>
        <begin position="249"/>
        <end position="366"/>
    </location>
</feature>
<feature type="domain" description="Alpha-D-phosphohexomutase alpha/beta/alpha" evidence="9">
    <location>
        <begin position="148"/>
        <end position="244"/>
    </location>
</feature>
<sequence length="464" mass="49658">MAPAFGTSGLRGLVTELTPDLVDRYVRAYLASCPQGSALFVGRDLRPSSPDIAEAVIAAAQAAGIDTIDCGAQPTPALAMVAMEAGCGAVMVTGSHIPADRNGLKFYIPSGEISKADESKIKAAYEADEMPAKPAGTARPAPDVKALYNQRYVNSFGSDALAGFRIGVYRHSSVARDVLEDILRGLGADVVSLAHSDTFIPVDTEAVDPETRAQLAKWCSQYKLDAIVSTDGDADRPMVADAEGKVVPGDVLGVITARYVGAEVICTPVSSNDMVRNIREFIDVKLTKIGSPYVIAAMEEALNANRTTKVAGFEANGGFILGFSTSHRSVITPLKTRDSLLPILSPLVAAREKGINLAELVQQLPPCFTAADRLQNIDRIKASKFLEGLINNAEVRQDFLSLEGFIQTIDLTDGLRMNLESGEVIHLRPSGNAPEFRVYAQAANLERARNLVSRIMQRVNQSIA</sequence>
<dbReference type="PANTHER" id="PTHR42946">
    <property type="entry name" value="PHOSPHOHEXOSE MUTASE"/>
    <property type="match status" value="1"/>
</dbReference>
<dbReference type="Pfam" id="PF02880">
    <property type="entry name" value="PGM_PMM_III"/>
    <property type="match status" value="1"/>
</dbReference>
<comment type="caution">
    <text evidence="11">The sequence shown here is derived from an EMBL/GenBank/DDBJ whole genome shotgun (WGS) entry which is preliminary data.</text>
</comment>
<evidence type="ECO:0000313" key="11">
    <source>
        <dbReference type="EMBL" id="MER5173997.1"/>
    </source>
</evidence>
<accession>A0ABV1SM64</accession>
<dbReference type="Gene3D" id="3.30.310.50">
    <property type="entry name" value="Alpha-D-phosphohexomutase, C-terminal domain"/>
    <property type="match status" value="1"/>
</dbReference>
<keyword evidence="4 7" id="KW-0479">Metal-binding</keyword>
<dbReference type="EMBL" id="JAYWLC010000042">
    <property type="protein sequence ID" value="MER5173997.1"/>
    <property type="molecule type" value="Genomic_DNA"/>
</dbReference>
<dbReference type="InterPro" id="IPR005846">
    <property type="entry name" value="A-D-PHexomutase_a/b/a-III"/>
</dbReference>
<evidence type="ECO:0000259" key="8">
    <source>
        <dbReference type="Pfam" id="PF02878"/>
    </source>
</evidence>
<dbReference type="Pfam" id="PF02878">
    <property type="entry name" value="PGM_PMM_I"/>
    <property type="match status" value="1"/>
</dbReference>
<proteinExistence type="inferred from homology"/>
<dbReference type="CDD" id="cd03088">
    <property type="entry name" value="ManB"/>
    <property type="match status" value="1"/>
</dbReference>
<keyword evidence="12" id="KW-1185">Reference proteome</keyword>
<dbReference type="SUPFAM" id="SSF53738">
    <property type="entry name" value="Phosphoglucomutase, first 3 domains"/>
    <property type="match status" value="3"/>
</dbReference>
<evidence type="ECO:0000259" key="9">
    <source>
        <dbReference type="Pfam" id="PF02879"/>
    </source>
</evidence>
<organism evidence="11 12">
    <name type="scientific">Thioclava kandeliae</name>
    <dbReference type="NCBI Taxonomy" id="3070818"/>
    <lineage>
        <taxon>Bacteria</taxon>
        <taxon>Pseudomonadati</taxon>
        <taxon>Pseudomonadota</taxon>
        <taxon>Alphaproteobacteria</taxon>
        <taxon>Rhodobacterales</taxon>
        <taxon>Paracoccaceae</taxon>
        <taxon>Thioclava</taxon>
    </lineage>
</organism>
<protein>
    <submittedName>
        <fullName evidence="11">Phosphomannomutase</fullName>
    </submittedName>
</protein>
<dbReference type="InterPro" id="IPR050060">
    <property type="entry name" value="Phosphoglucosamine_mutase"/>
</dbReference>
<dbReference type="PANTHER" id="PTHR42946:SF1">
    <property type="entry name" value="PHOSPHOGLUCOMUTASE (ALPHA-D-GLUCOSE-1,6-BISPHOSPHATE-DEPENDENT)"/>
    <property type="match status" value="1"/>
</dbReference>
<dbReference type="PROSITE" id="PS00710">
    <property type="entry name" value="PGM_PMM"/>
    <property type="match status" value="1"/>
</dbReference>
<comment type="similarity">
    <text evidence="2 7">Belongs to the phosphohexose mutase family.</text>
</comment>
<evidence type="ECO:0000256" key="4">
    <source>
        <dbReference type="ARBA" id="ARBA00022723"/>
    </source>
</evidence>
<dbReference type="InterPro" id="IPR016066">
    <property type="entry name" value="A-D-PHexomutase_CS"/>
</dbReference>
<evidence type="ECO:0000256" key="3">
    <source>
        <dbReference type="ARBA" id="ARBA00022553"/>
    </source>
</evidence>
<comment type="cofactor">
    <cofactor evidence="1">
        <name>Mg(2+)</name>
        <dbReference type="ChEBI" id="CHEBI:18420"/>
    </cofactor>
</comment>
<dbReference type="InterPro" id="IPR005844">
    <property type="entry name" value="A-D-PHexomutase_a/b/a-I"/>
</dbReference>
<dbReference type="InterPro" id="IPR036900">
    <property type="entry name" value="A-D-PHexomutase_C_sf"/>
</dbReference>
<keyword evidence="6" id="KW-0413">Isomerase</keyword>
<evidence type="ECO:0000256" key="7">
    <source>
        <dbReference type="RuleBase" id="RU004326"/>
    </source>
</evidence>
<keyword evidence="3" id="KW-0597">Phosphoprotein</keyword>
<dbReference type="RefSeq" id="WP_350939281.1">
    <property type="nucleotide sequence ID" value="NZ_JAYWLC010000042.1"/>
</dbReference>
<dbReference type="Proteomes" id="UP001438953">
    <property type="component" value="Unassembled WGS sequence"/>
</dbReference>
<feature type="domain" description="Alpha-D-phosphohexomutase alpha/beta/alpha" evidence="8">
    <location>
        <begin position="4"/>
        <end position="129"/>
    </location>
</feature>